<dbReference type="InterPro" id="IPR014016">
    <property type="entry name" value="UvrD-like_ATP-bd"/>
</dbReference>
<keyword evidence="3" id="KW-0227">DNA damage</keyword>
<dbReference type="EC" id="5.6.2.4" evidence="12"/>
<keyword evidence="6" id="KW-0269">Exonuclease</keyword>
<evidence type="ECO:0000256" key="3">
    <source>
        <dbReference type="ARBA" id="ARBA00022763"/>
    </source>
</evidence>
<dbReference type="Pfam" id="PF12705">
    <property type="entry name" value="PDDEXK_1"/>
    <property type="match status" value="1"/>
</dbReference>
<dbReference type="GO" id="GO:0003677">
    <property type="term" value="F:DNA binding"/>
    <property type="evidence" value="ECO:0007669"/>
    <property type="project" value="UniProtKB-KW"/>
</dbReference>
<keyword evidence="9" id="KW-0234">DNA repair</keyword>
<dbReference type="GO" id="GO:0004527">
    <property type="term" value="F:exonuclease activity"/>
    <property type="evidence" value="ECO:0007669"/>
    <property type="project" value="UniProtKB-KW"/>
</dbReference>
<dbReference type="InterPro" id="IPR011604">
    <property type="entry name" value="PDDEXK-like_dom_sf"/>
</dbReference>
<dbReference type="OrthoDB" id="9810135at2"/>
<dbReference type="PANTHER" id="PTHR11070:SF48">
    <property type="entry name" value="ATP-DEPENDENT HELICASE_NUCLEASE SUBUNIT A"/>
    <property type="match status" value="1"/>
</dbReference>
<evidence type="ECO:0000313" key="18">
    <source>
        <dbReference type="Proteomes" id="UP000255523"/>
    </source>
</evidence>
<protein>
    <recommendedName>
        <fullName evidence="12">DNA 3'-5' helicase</fullName>
        <ecNumber evidence="12">5.6.2.4</ecNumber>
    </recommendedName>
</protein>
<dbReference type="InterPro" id="IPR014017">
    <property type="entry name" value="DNA_helicase_UvrD-like_C"/>
</dbReference>
<evidence type="ECO:0000256" key="7">
    <source>
        <dbReference type="ARBA" id="ARBA00022840"/>
    </source>
</evidence>
<keyword evidence="18" id="KW-1185">Reference proteome</keyword>
<comment type="catalytic activity">
    <reaction evidence="13">
        <text>ATP + H2O = ADP + phosphate + H(+)</text>
        <dbReference type="Rhea" id="RHEA:13065"/>
        <dbReference type="ChEBI" id="CHEBI:15377"/>
        <dbReference type="ChEBI" id="CHEBI:15378"/>
        <dbReference type="ChEBI" id="CHEBI:30616"/>
        <dbReference type="ChEBI" id="CHEBI:43474"/>
        <dbReference type="ChEBI" id="CHEBI:456216"/>
        <dbReference type="EC" id="5.6.2.4"/>
    </reaction>
</comment>
<sequence>MRFSFAQQQAIDIRDKNVLVFASAGSGKTSVLVQRLCQLVLQDKISIDSILAMTFTNDAANEMKSRLKISLENAPSSPYIEEQLALLETASICTIDSFCLGIVQNYYYRIPISYKMSRTIDDTIQKQAFDQAYQQACFSLPVKEMANLSLFFSGFGKKEDDIKRSLEALIQTAWSKPEPEEWIQSLTKQTSSLMESWFFQYFKQCTLSMEQILQELILKTEDKDLITKKEALRPCLEELDRKDYALFKSSFLVYLSNTVRLKNKYDDIDTKNDNDAYKKFEKKITDVLFDKNLYETETKETQALKKTFCTLALTTQKFYAQIKKEKEVMDFGDMEHFAYQLLSQSDIAKEVQNKYKMILVDEFQDTNDLQESILSCFARKNNVFRVGDIKQSIYGFRHAKPEIMKHHMEKQDEFSCTLVLDENYRSNASIIDFNNHFYKKIMNVAGMPAQFDQKDIAKPGTKAQREREQYPIRFLYMESDALADELDISKLEAKTKAKENKLDILAHDILKHRKQGTSFKDICILTRSHGPQEEIKKALEAYDIPVLAEIDHGFYTNPSIQIVLSCLQAILDPYNDIALCATLFSPFCQTTPNQLAQACLGKEKGASLYVQLKDTDLMQDYFTMREWKNDPVPLLIRKLYAWHDFYESHTSAQDKTNLDLFLQFASQLNDPMDLEGFLQQHVQASRFDNLSEAYPYGREADVVSIKTMHHSKGLQFPIVYIYSQHETKDRISNEPILIDEKLGLGFLQLDATGRIKLPSKAHLAIRTKKLQDELEEEMRVFYVATTRAEKELILLDSISSAKNYEAPLSLQTLLKRQSYTSWIFHAYYHSTTSEVHFEKVQKLYDRPTSKKNTKRKMEHTAYDKESLSFSNATATLNKQLLQWPEVDLKPSTSAQRGTLFHEMVAQLAYPYQKEDLIQFAKVHGYDLTRYDLQLIQELNQNTEYALYMKEKHRFECPYIIKEKQNIVHGFMDLVVWQKKKIVIIDFKTDHLESDEEFIEQYHKQLETYQNAMKQIENTSIDTKIYSFYLKKFIDIHKEA</sequence>
<accession>A0A380LKN4</accession>
<dbReference type="EMBL" id="UHFX01000003">
    <property type="protein sequence ID" value="SUO04454.1"/>
    <property type="molecule type" value="Genomic_DNA"/>
</dbReference>
<dbReference type="GO" id="GO:0000725">
    <property type="term" value="P:recombinational repair"/>
    <property type="evidence" value="ECO:0007669"/>
    <property type="project" value="TreeGrafter"/>
</dbReference>
<comment type="catalytic activity">
    <reaction evidence="11">
        <text>Couples ATP hydrolysis with the unwinding of duplex DNA by translocating in the 3'-5' direction.</text>
        <dbReference type="EC" id="5.6.2.4"/>
    </reaction>
</comment>
<dbReference type="SUPFAM" id="SSF52540">
    <property type="entry name" value="P-loop containing nucleoside triphosphate hydrolases"/>
    <property type="match status" value="1"/>
</dbReference>
<dbReference type="RefSeq" id="WP_022789506.1">
    <property type="nucleotide sequence ID" value="NZ_UHFX01000003.1"/>
</dbReference>
<keyword evidence="1" id="KW-0540">Nuclease</keyword>
<keyword evidence="8" id="KW-0238">DNA-binding</keyword>
<evidence type="ECO:0000256" key="9">
    <source>
        <dbReference type="ARBA" id="ARBA00023204"/>
    </source>
</evidence>
<dbReference type="InterPro" id="IPR027417">
    <property type="entry name" value="P-loop_NTPase"/>
</dbReference>
<evidence type="ECO:0000256" key="13">
    <source>
        <dbReference type="ARBA" id="ARBA00048988"/>
    </source>
</evidence>
<evidence type="ECO:0000256" key="1">
    <source>
        <dbReference type="ARBA" id="ARBA00022722"/>
    </source>
</evidence>
<feature type="domain" description="UvrD-like helicase C-terminal" evidence="16">
    <location>
        <begin position="439"/>
        <end position="713"/>
    </location>
</feature>
<dbReference type="PANTHER" id="PTHR11070">
    <property type="entry name" value="UVRD / RECB / PCRA DNA HELICASE FAMILY MEMBER"/>
    <property type="match status" value="1"/>
</dbReference>
<dbReference type="CDD" id="cd17932">
    <property type="entry name" value="DEXQc_UvrD"/>
    <property type="match status" value="1"/>
</dbReference>
<dbReference type="GO" id="GO:0005829">
    <property type="term" value="C:cytosol"/>
    <property type="evidence" value="ECO:0007669"/>
    <property type="project" value="TreeGrafter"/>
</dbReference>
<dbReference type="InterPro" id="IPR038726">
    <property type="entry name" value="PDDEXK_AddAB-type"/>
</dbReference>
<evidence type="ECO:0000256" key="6">
    <source>
        <dbReference type="ARBA" id="ARBA00022839"/>
    </source>
</evidence>
<dbReference type="InterPro" id="IPR000212">
    <property type="entry name" value="DNA_helicase_UvrD/REP"/>
</dbReference>
<evidence type="ECO:0000256" key="2">
    <source>
        <dbReference type="ARBA" id="ARBA00022741"/>
    </source>
</evidence>
<dbReference type="Gene3D" id="3.40.50.300">
    <property type="entry name" value="P-loop containing nucleotide triphosphate hydrolases"/>
    <property type="match status" value="4"/>
</dbReference>
<keyword evidence="5 14" id="KW-0347">Helicase</keyword>
<evidence type="ECO:0000256" key="11">
    <source>
        <dbReference type="ARBA" id="ARBA00034617"/>
    </source>
</evidence>
<feature type="domain" description="UvrD-like helicase ATP-binding" evidence="15">
    <location>
        <begin position="1"/>
        <end position="427"/>
    </location>
</feature>
<keyword evidence="4 14" id="KW-0378">Hydrolase</keyword>
<gene>
    <name evidence="17" type="primary">addA</name>
    <name evidence="17" type="ORF">NCTC11087_01371</name>
</gene>
<proteinExistence type="predicted"/>
<dbReference type="Pfam" id="PF00580">
    <property type="entry name" value="UvrD-helicase"/>
    <property type="match status" value="1"/>
</dbReference>
<reference evidence="17 18" key="1">
    <citation type="submission" date="2018-06" db="EMBL/GenBank/DDBJ databases">
        <authorList>
            <consortium name="Pathogen Informatics"/>
            <person name="Doyle S."/>
        </authorList>
    </citation>
    <scope>NUCLEOTIDE SEQUENCE [LARGE SCALE GENOMIC DNA]</scope>
    <source>
        <strain evidence="17 18">NCTC11087</strain>
    </source>
</reference>
<dbReference type="Pfam" id="PF13361">
    <property type="entry name" value="UvrD_C"/>
    <property type="match status" value="1"/>
</dbReference>
<dbReference type="GO" id="GO:0043138">
    <property type="term" value="F:3'-5' DNA helicase activity"/>
    <property type="evidence" value="ECO:0007669"/>
    <property type="project" value="UniProtKB-EC"/>
</dbReference>
<evidence type="ECO:0000259" key="15">
    <source>
        <dbReference type="PROSITE" id="PS51198"/>
    </source>
</evidence>
<dbReference type="PROSITE" id="PS51217">
    <property type="entry name" value="UVRD_HELICASE_CTER"/>
    <property type="match status" value="1"/>
</dbReference>
<evidence type="ECO:0000256" key="14">
    <source>
        <dbReference type="PROSITE-ProRule" id="PRU00560"/>
    </source>
</evidence>
<dbReference type="GO" id="GO:0005524">
    <property type="term" value="F:ATP binding"/>
    <property type="evidence" value="ECO:0007669"/>
    <property type="project" value="UniProtKB-UniRule"/>
</dbReference>
<evidence type="ECO:0000313" key="17">
    <source>
        <dbReference type="EMBL" id="SUO04454.1"/>
    </source>
</evidence>
<evidence type="ECO:0000256" key="8">
    <source>
        <dbReference type="ARBA" id="ARBA00023125"/>
    </source>
</evidence>
<evidence type="ECO:0000256" key="5">
    <source>
        <dbReference type="ARBA" id="ARBA00022806"/>
    </source>
</evidence>
<name>A0A380LKN4_9FIRM</name>
<dbReference type="SUPFAM" id="SSF52980">
    <property type="entry name" value="Restriction endonuclease-like"/>
    <property type="match status" value="1"/>
</dbReference>
<dbReference type="InterPro" id="IPR011335">
    <property type="entry name" value="Restrct_endonuc-II-like"/>
</dbReference>
<dbReference type="GeneID" id="77462327"/>
<evidence type="ECO:0000256" key="10">
    <source>
        <dbReference type="ARBA" id="ARBA00023235"/>
    </source>
</evidence>
<evidence type="ECO:0000256" key="4">
    <source>
        <dbReference type="ARBA" id="ARBA00022801"/>
    </source>
</evidence>
<evidence type="ECO:0000256" key="12">
    <source>
        <dbReference type="ARBA" id="ARBA00034808"/>
    </source>
</evidence>
<keyword evidence="7 14" id="KW-0067">ATP-binding</keyword>
<evidence type="ECO:0000259" key="16">
    <source>
        <dbReference type="PROSITE" id="PS51217"/>
    </source>
</evidence>
<dbReference type="Proteomes" id="UP000255523">
    <property type="component" value="Unassembled WGS sequence"/>
</dbReference>
<dbReference type="GO" id="GO:0016887">
    <property type="term" value="F:ATP hydrolysis activity"/>
    <property type="evidence" value="ECO:0007669"/>
    <property type="project" value="RHEA"/>
</dbReference>
<organism evidence="17 18">
    <name type="scientific">Faecalicoccus pleomorphus</name>
    <dbReference type="NCBI Taxonomy" id="1323"/>
    <lineage>
        <taxon>Bacteria</taxon>
        <taxon>Bacillati</taxon>
        <taxon>Bacillota</taxon>
        <taxon>Erysipelotrichia</taxon>
        <taxon>Erysipelotrichales</taxon>
        <taxon>Erysipelotrichaceae</taxon>
        <taxon>Faecalicoccus</taxon>
    </lineage>
</organism>
<dbReference type="Gene3D" id="3.90.320.10">
    <property type="match status" value="1"/>
</dbReference>
<keyword evidence="2 14" id="KW-0547">Nucleotide-binding</keyword>
<dbReference type="GO" id="GO:0033202">
    <property type="term" value="C:DNA helicase complex"/>
    <property type="evidence" value="ECO:0007669"/>
    <property type="project" value="TreeGrafter"/>
</dbReference>
<feature type="binding site" evidence="14">
    <location>
        <begin position="22"/>
        <end position="29"/>
    </location>
    <ligand>
        <name>ATP</name>
        <dbReference type="ChEBI" id="CHEBI:30616"/>
    </ligand>
</feature>
<dbReference type="AlphaFoldDB" id="A0A380LKN4"/>
<dbReference type="PROSITE" id="PS51198">
    <property type="entry name" value="UVRD_HELICASE_ATP_BIND"/>
    <property type="match status" value="1"/>
</dbReference>
<keyword evidence="10" id="KW-0413">Isomerase</keyword>